<comment type="caution">
    <text evidence="2">The sequence shown here is derived from an EMBL/GenBank/DDBJ whole genome shotgun (WGS) entry which is preliminary data.</text>
</comment>
<gene>
    <name evidence="2" type="ORF">NDI54_16450</name>
</gene>
<evidence type="ECO:0000313" key="3">
    <source>
        <dbReference type="Proteomes" id="UP001253439"/>
    </source>
</evidence>
<proteinExistence type="predicted"/>
<dbReference type="InterPro" id="IPR006311">
    <property type="entry name" value="TAT_signal"/>
</dbReference>
<evidence type="ECO:0000313" key="2">
    <source>
        <dbReference type="EMBL" id="MDS0222937.1"/>
    </source>
</evidence>
<name>A0AAE4JHV2_9EURY</name>
<feature type="region of interest" description="Disordered" evidence="1">
    <location>
        <begin position="17"/>
        <end position="65"/>
    </location>
</feature>
<sequence>MGLSRRRLLATLGAGVTLGSAGCVGDDSSNPEPDRAGSASGSDTGPSAASTATDQRGGPRPPTADSRLYLEYEIETLEENIVSGGVPKDGIPAIDDPRFSDTPPDGLARDDPVFGVVRDGEAKAYPQYILVHHEVVNDAIAGDSVAVTYCPLTGTAQGFARGPVEFGVSGRLVNSNLTMYDRGTDSWWPQMLATAIKGPLTGESLQEFRVVWTTWDRWNAVYPETTVLTEDTDFSRRYGVDPYGQYNGKRGYYSSTRTLFEPLQGDSRAHPKAVVIGTRTETGAVAFDKETLLSQRVLTGRSDDTPYVAVADTALATGYVYANPASVTVKATDGGYAIDGTTHDADSLPLARSLAFDAMWFAWAGFYPGSAYVG</sequence>
<dbReference type="PROSITE" id="PS51318">
    <property type="entry name" value="TAT"/>
    <property type="match status" value="1"/>
</dbReference>
<dbReference type="EMBL" id="JAMQOM010000008">
    <property type="protein sequence ID" value="MDS0222937.1"/>
    <property type="molecule type" value="Genomic_DNA"/>
</dbReference>
<dbReference type="Pfam" id="PF11376">
    <property type="entry name" value="DUF3179"/>
    <property type="match status" value="1"/>
</dbReference>
<dbReference type="RefSeq" id="WP_310897548.1">
    <property type="nucleotide sequence ID" value="NZ_JAMQOM010000008.1"/>
</dbReference>
<dbReference type="AlphaFoldDB" id="A0AAE4JHV2"/>
<organism evidence="2 3">
    <name type="scientific">Haloarcula terrestris</name>
    <dbReference type="NCBI Taxonomy" id="2950533"/>
    <lineage>
        <taxon>Archaea</taxon>
        <taxon>Methanobacteriati</taxon>
        <taxon>Methanobacteriota</taxon>
        <taxon>Stenosarchaea group</taxon>
        <taxon>Halobacteria</taxon>
        <taxon>Halobacteriales</taxon>
        <taxon>Haloarculaceae</taxon>
        <taxon>Haloarcula</taxon>
    </lineage>
</organism>
<dbReference type="PROSITE" id="PS51257">
    <property type="entry name" value="PROKAR_LIPOPROTEIN"/>
    <property type="match status" value="1"/>
</dbReference>
<protein>
    <submittedName>
        <fullName evidence="2">DUF3179 domain-containing protein</fullName>
    </submittedName>
</protein>
<feature type="compositionally biased region" description="Polar residues" evidence="1">
    <location>
        <begin position="39"/>
        <end position="54"/>
    </location>
</feature>
<dbReference type="InterPro" id="IPR021516">
    <property type="entry name" value="DUF3179"/>
</dbReference>
<keyword evidence="3" id="KW-1185">Reference proteome</keyword>
<evidence type="ECO:0000256" key="1">
    <source>
        <dbReference type="SAM" id="MobiDB-lite"/>
    </source>
</evidence>
<dbReference type="Proteomes" id="UP001253439">
    <property type="component" value="Unassembled WGS sequence"/>
</dbReference>
<reference evidence="2 3" key="1">
    <citation type="submission" date="2022-06" db="EMBL/GenBank/DDBJ databases">
        <title>Haloarcula sp. a new haloarchaeum isolate from saline soil.</title>
        <authorList>
            <person name="Strakova D."/>
            <person name="Galisteo C."/>
            <person name="Sanchez-Porro C."/>
            <person name="Ventosa A."/>
        </authorList>
    </citation>
    <scope>NUCLEOTIDE SEQUENCE [LARGE SCALE GENOMIC DNA]</scope>
    <source>
        <strain evidence="2 3">S1AR25-5A</strain>
    </source>
</reference>
<accession>A0AAE4JHV2</accession>